<dbReference type="EMBL" id="PJKA01000006">
    <property type="protein sequence ID" value="PNC18988.1"/>
    <property type="molecule type" value="Genomic_DNA"/>
</dbReference>
<reference evidence="2 3" key="1">
    <citation type="journal article" date="2017" name="BMC Genomics">
        <title>Genome sequencing of 39 Akkermansia muciniphila isolates reveals its population structure, genomic and functional diverisity, and global distribution in mammalian gut microbiotas.</title>
        <authorList>
            <person name="Guo X."/>
            <person name="Li S."/>
            <person name="Zhang J."/>
            <person name="Wu F."/>
            <person name="Li X."/>
            <person name="Wu D."/>
            <person name="Zhang M."/>
            <person name="Ou Z."/>
            <person name="Jie Z."/>
            <person name="Yan Q."/>
            <person name="Li P."/>
            <person name="Yi J."/>
            <person name="Peng Y."/>
        </authorList>
    </citation>
    <scope>NUCLEOTIDE SEQUENCE [LARGE SCALE GENOMIC DNA]</scope>
    <source>
        <strain evidence="2 3">GP24</strain>
    </source>
</reference>
<evidence type="ECO:0000256" key="1">
    <source>
        <dbReference type="SAM" id="MobiDB-lite"/>
    </source>
</evidence>
<dbReference type="Pfam" id="PF05593">
    <property type="entry name" value="RHS_repeat"/>
    <property type="match status" value="1"/>
</dbReference>
<evidence type="ECO:0000313" key="3">
    <source>
        <dbReference type="Proteomes" id="UP000236000"/>
    </source>
</evidence>
<feature type="compositionally biased region" description="Polar residues" evidence="1">
    <location>
        <begin position="7"/>
        <end position="20"/>
    </location>
</feature>
<feature type="compositionally biased region" description="Acidic residues" evidence="1">
    <location>
        <begin position="153"/>
        <end position="163"/>
    </location>
</feature>
<dbReference type="Proteomes" id="UP000236000">
    <property type="component" value="Unassembled WGS sequence"/>
</dbReference>
<feature type="region of interest" description="Disordered" evidence="1">
    <location>
        <begin position="1869"/>
        <end position="1900"/>
    </location>
</feature>
<dbReference type="NCBIfam" id="TIGR03696">
    <property type="entry name" value="Rhs_assc_core"/>
    <property type="match status" value="1"/>
</dbReference>
<feature type="compositionally biased region" description="Polar residues" evidence="1">
    <location>
        <begin position="225"/>
        <end position="244"/>
    </location>
</feature>
<gene>
    <name evidence="2" type="ORF">CXU22_04150</name>
</gene>
<evidence type="ECO:0000313" key="2">
    <source>
        <dbReference type="EMBL" id="PNC18988.1"/>
    </source>
</evidence>
<dbReference type="InterPro" id="IPR050708">
    <property type="entry name" value="T6SS_VgrG/RHS"/>
</dbReference>
<dbReference type="InterPro" id="IPR022385">
    <property type="entry name" value="Rhs_assc_core"/>
</dbReference>
<protein>
    <submittedName>
        <fullName evidence="2">Sugar-binding protein</fullName>
    </submittedName>
</protein>
<feature type="compositionally biased region" description="Polar residues" evidence="1">
    <location>
        <begin position="136"/>
        <end position="152"/>
    </location>
</feature>
<comment type="caution">
    <text evidence="2">The sequence shown here is derived from an EMBL/GenBank/DDBJ whole genome shotgun (WGS) entry which is preliminary data.</text>
</comment>
<feature type="region of interest" description="Disordered" evidence="1">
    <location>
        <begin position="136"/>
        <end position="244"/>
    </location>
</feature>
<dbReference type="PANTHER" id="PTHR32305:SF15">
    <property type="entry name" value="PROTEIN RHSA-RELATED"/>
    <property type="match status" value="1"/>
</dbReference>
<name>A0A2N8HFD7_9BACT</name>
<dbReference type="Gene3D" id="2.180.10.10">
    <property type="entry name" value="RHS repeat-associated core"/>
    <property type="match status" value="4"/>
</dbReference>
<feature type="region of interest" description="Disordered" evidence="1">
    <location>
        <begin position="1"/>
        <end position="34"/>
    </location>
</feature>
<dbReference type="OrthoDB" id="174505at2"/>
<feature type="compositionally biased region" description="Low complexity" evidence="1">
    <location>
        <begin position="164"/>
        <end position="186"/>
    </location>
</feature>
<organism evidence="2 3">
    <name type="scientific">Akkermansia muciniphila</name>
    <dbReference type="NCBI Taxonomy" id="239935"/>
    <lineage>
        <taxon>Bacteria</taxon>
        <taxon>Pseudomonadati</taxon>
        <taxon>Verrucomicrobiota</taxon>
        <taxon>Verrucomicrobiia</taxon>
        <taxon>Verrucomicrobiales</taxon>
        <taxon>Akkermansiaceae</taxon>
        <taxon>Akkermansia</taxon>
    </lineage>
</organism>
<dbReference type="RefSeq" id="WP_102712832.1">
    <property type="nucleotide sequence ID" value="NZ_PJKA01000006.1"/>
</dbReference>
<accession>A0A2N8HFD7</accession>
<dbReference type="PANTHER" id="PTHR32305">
    <property type="match status" value="1"/>
</dbReference>
<proteinExistence type="predicted"/>
<dbReference type="InterPro" id="IPR031325">
    <property type="entry name" value="RHS_repeat"/>
</dbReference>
<sequence>MKEQFNDDINSLTGARSSDSGGKPTPIDKSAPDAFDRNWNWEFEVRPLGPSETAKCTVNMGADDLATLTVDQEEIMNLGPRGPEGGGTYSPETTSFDIQEGKHEAHLEYHNITLKDHGKNVAKLTFDMNVVVTDHQTGSSSSYVPPDTQTEPVDNDDEGEDDTCGSSSGGSSSSPNSSSSNPCPDGNNGGDEDGDEPVGNPSSSDGCMDNTGGVEPPPTARGLFSSPSMRGNISSAGKRVTTQTRKTSMVWRTNFGAFRGMEGMPYGMLEIVAYNFSSKLWTPAALQYLHPMASSIQPPPGGSLRADTAFQIRNGGTNVNYYCYGGAASASSIGGSKKRGGSVSMTYAQESSRAADAASSFAAEMRVSNNRGNSVLYGGASLSSLKNATGYVSKLGSSYTAQDFSQYLDIVRGSDGNIRQIWNLWDGLASIENVTADGYVIAFYLPEQVGEKANGVYPVTGTPFKTFSISGDTATSKLTVTEQAEGRSPYVTRYWQGTGGAWCMSQGEGEDAIYTLREKQAVTSTTWKLITTVQRGETGTPISRVCETYEQTSKGNLCTSRIEAYGTDYARETTYDYNSIGKLSRETAPDGSVKTWAYDAFGRETVRMEPWSGGERKGTYTYYRYSDRPDPDIIHQYVVLTIKAVRLRDTHYTYEEANGVRRVTKRTTALGAEGEQVEITETWMPSASNVHARGRLKMRQAVNGVQTSYEYEANSQHGALYRITAETRVEGEAVPGQSKRKLTYVSAQGTNTRIEKYAFLMDGTWALTDTADYEYDKERRWIKRTRGNGRVTEREMMCCGPLWEKDEDGVMTTYAYNTARQLVETIRSATETTPEIIVSYTRDAFGRTLAIRRDVGPMATSEGREYNLLGQLVRETDVLGKDHAYAYSEDGLTETATTPAGATLVTRRHADGTVLEQSGTRQRHLLYQTECTEEGILHSTLIPQEAGEPVLMEQSVTDGWGNVVRLSRASANGGLIHERYSFDTKNRLLRKGTDGMAPMLYDYDSFGNVVKETWKLAEEPAPANSRITEYSYACGRREDGIYRVKTVINYNSYGLPYSKSTSTLVSFLSPVVAEKIISSDARGNEIPEWMEYTAPGKRTIRKQVPDSLVIAEVLVIDGYEVSKKDFANMTTTAARSYTATGKKEILTDTRGNETTIMFDLAGRETGRTDAAGNTVTTVYDPATALPSCITDALGKTACYAYDLRGRKIAEYGTAVQPSVFAYDDADRLIELKTFRAPEETIAGDPRERTDGDTTVWSYEEGSGLMTAKTYADGHGETYSYDGWNRLVAKSQARSVDEQGTHLMTTYGYDELTGNLLSVTHNDATPAIGYTYNHLNLLTQVTDDSGTRTFSYNQYNEAVQENTTGLVASRLDYQRDSLGRFPGYSLQYKDDVVFQTIWNYDMYKRLGTVSLRRAGDRFTYGYHAVHGLLETLTYPNALKRWYTREEKRDLLTKIAYQRPGSTDYLAKVDYTYDALGRPLEKKDYFNTPNPDLTHVYTYNDRDELVADVMNRGGTYSYSYDNIGNRLTSQEGAEAAPTVYLSNNLNQYISGDHASSREGTEEVAIVYETNSLNQYTSIIGGEERPLIREYDEDGNQIKVKTSTGEWEVKYNALNQAVRFTQEAKRVECRYDYLNRRVEKAVYEGEVLVSRKRFIYCGFLQLAELDATNATETVQPVLRKTYLWDPMESTATRILAMTTFDETGTYVENLFYTHDLLKNTTGLFDAQGECRALYEYDPYGNVLRMEGNMAENNPFRFSSEYADDELGLVYYNYRYYNIFNGRWISRDLIGELYSKNLYGFVVNNPIIRFDFVGLDMMPWVTDPSVISQAALSWGDFQRQLDEAAKTAEQRRKEKEILKKKYDECVKRCEEQKQSSSEELNKQTEDPLSTAWGDAMKTSKECEKPKSERMIKLLSESLGAAQACSPVNGPPVRYDPNCLGNSYAKAAKQVLTVVDIEKKYRECLDNCKKQFPYE</sequence>